<reference evidence="1" key="1">
    <citation type="journal article" date="2021" name="New Phytol.">
        <title>Evolutionary innovations through gain and loss of genes in the ectomycorrhizal Boletales.</title>
        <authorList>
            <person name="Wu G."/>
            <person name="Miyauchi S."/>
            <person name="Morin E."/>
            <person name="Kuo A."/>
            <person name="Drula E."/>
            <person name="Varga T."/>
            <person name="Kohler A."/>
            <person name="Feng B."/>
            <person name="Cao Y."/>
            <person name="Lipzen A."/>
            <person name="Daum C."/>
            <person name="Hundley H."/>
            <person name="Pangilinan J."/>
            <person name="Johnson J."/>
            <person name="Barry K."/>
            <person name="LaButti K."/>
            <person name="Ng V."/>
            <person name="Ahrendt S."/>
            <person name="Min B."/>
            <person name="Choi I.G."/>
            <person name="Park H."/>
            <person name="Plett J.M."/>
            <person name="Magnuson J."/>
            <person name="Spatafora J.W."/>
            <person name="Nagy L.G."/>
            <person name="Henrissat B."/>
            <person name="Grigoriev I.V."/>
            <person name="Yang Z.L."/>
            <person name="Xu J."/>
            <person name="Martin F.M."/>
        </authorList>
    </citation>
    <scope>NUCLEOTIDE SEQUENCE</scope>
    <source>
        <strain evidence="1">ATCC 28755</strain>
    </source>
</reference>
<dbReference type="Proteomes" id="UP000790377">
    <property type="component" value="Unassembled WGS sequence"/>
</dbReference>
<organism evidence="1 2">
    <name type="scientific">Hygrophoropsis aurantiaca</name>
    <dbReference type="NCBI Taxonomy" id="72124"/>
    <lineage>
        <taxon>Eukaryota</taxon>
        <taxon>Fungi</taxon>
        <taxon>Dikarya</taxon>
        <taxon>Basidiomycota</taxon>
        <taxon>Agaricomycotina</taxon>
        <taxon>Agaricomycetes</taxon>
        <taxon>Agaricomycetidae</taxon>
        <taxon>Boletales</taxon>
        <taxon>Coniophorineae</taxon>
        <taxon>Hygrophoropsidaceae</taxon>
        <taxon>Hygrophoropsis</taxon>
    </lineage>
</organism>
<sequence>MSQSKPQRMTTRAKNATHRPGLQLLQAEAEAYGIVKRRSKTEKAADDQRLKTAKEAHDTTVRNGYQAIAKMEAQMRNKQEKIMDDAPKPRRPQPRPIKTGNQLSAASKEQGQNKDLLDSGVKVPSTVSKESKSLKVKTVVRDAIQAVSMMTPTRGVIDQSTMRTRDNDDGKSEFHHARDSSIPAKFDVAGRVMGWGVKVPNGKHLKTRSTSTSLVSSTLPPQSSAPSSVLSHGTTASSSVYPAAPPSTPVHDTFADDAMSISSLDDHRDAMPGIITRTLNDANDVEDVDIMQADDVGETESNSELVDTGDFDGDLDIDSPPPRRLKRKTIDLARSDSLDSSDVEIEETTAAAPSVSRTTTSTGINITHKAPVGKRLKTGPATTTATIKGESDIDDLDHFPASVSQAASDASGAHGSTNPNTTAPPVKILPRSQYRVHHLPQGSQPRWSSKFLPTLLAWLGDQPDIWVVDEDVLCDVLQAIWDVTFYNRVNHTITTDGPVIAIVLQRLSEWRNSLGSIAFVVLADFFNCQEDITTDEDRRNLAQNLLTKFNFVYENIAADGTRINAFHSQLIIQVVAHHMATIWDAVEVPGLSMGRAPSARGAISLATAAMERALRMFANGDILLQDIDLSSKGKKAVKIPLKHNKATGKDSRAVLSFSDLNWGDATRSFMKSLNRHGEETILSVSSLARNVVTKRRRSAIKEELDDGGNTLANDDSDDERAHLP</sequence>
<gene>
    <name evidence="1" type="ORF">BJ138DRAFT_1100611</name>
</gene>
<comment type="caution">
    <text evidence="1">The sequence shown here is derived from an EMBL/GenBank/DDBJ whole genome shotgun (WGS) entry which is preliminary data.</text>
</comment>
<accession>A0ACB8AGE6</accession>
<protein>
    <submittedName>
        <fullName evidence="1">Uncharacterized protein</fullName>
    </submittedName>
</protein>
<proteinExistence type="predicted"/>
<keyword evidence="2" id="KW-1185">Reference proteome</keyword>
<evidence type="ECO:0000313" key="1">
    <source>
        <dbReference type="EMBL" id="KAH7912048.1"/>
    </source>
</evidence>
<dbReference type="EMBL" id="MU267661">
    <property type="protein sequence ID" value="KAH7912048.1"/>
    <property type="molecule type" value="Genomic_DNA"/>
</dbReference>
<name>A0ACB8AGE6_9AGAM</name>
<evidence type="ECO:0000313" key="2">
    <source>
        <dbReference type="Proteomes" id="UP000790377"/>
    </source>
</evidence>